<gene>
    <name evidence="1" type="ORF">ENW96_06635</name>
</gene>
<accession>A0A7C3ZBB0</accession>
<comment type="caution">
    <text evidence="1">The sequence shown here is derived from an EMBL/GenBank/DDBJ whole genome shotgun (WGS) entry which is preliminary data.</text>
</comment>
<organism evidence="1">
    <name type="scientific">Desulfobacca acetoxidans</name>
    <dbReference type="NCBI Taxonomy" id="60893"/>
    <lineage>
        <taxon>Bacteria</taxon>
        <taxon>Pseudomonadati</taxon>
        <taxon>Thermodesulfobacteriota</taxon>
        <taxon>Desulfobaccia</taxon>
        <taxon>Desulfobaccales</taxon>
        <taxon>Desulfobaccaceae</taxon>
        <taxon>Desulfobacca</taxon>
    </lineage>
</organism>
<sequence length="145" mass="17135">MCMMETRRCVCGSKLAHLNFRDNILSPEILVNLYCPRCSPQVDFNPETMVADCNWIMEYDMERAEALFIKRNRAAALTPEFIFDEGYLTWQGFSPRDHEIRAEMHQRLAPLIKEDMKQFLESLKTEWLAHVDRLKAEGWRRAQHA</sequence>
<protein>
    <submittedName>
        <fullName evidence="1">Uncharacterized protein</fullName>
    </submittedName>
</protein>
<name>A0A7C3ZBB0_9BACT</name>
<reference evidence="1" key="1">
    <citation type="journal article" date="2020" name="mSystems">
        <title>Genome- and Community-Level Interaction Insights into Carbon Utilization and Element Cycling Functions of Hydrothermarchaeota in Hydrothermal Sediment.</title>
        <authorList>
            <person name="Zhou Z."/>
            <person name="Liu Y."/>
            <person name="Xu W."/>
            <person name="Pan J."/>
            <person name="Luo Z.H."/>
            <person name="Li M."/>
        </authorList>
    </citation>
    <scope>NUCLEOTIDE SEQUENCE [LARGE SCALE GENOMIC DNA]</scope>
    <source>
        <strain evidence="1">SpSt-897</strain>
    </source>
</reference>
<proteinExistence type="predicted"/>
<dbReference type="EMBL" id="DTMF01000168">
    <property type="protein sequence ID" value="HGF34052.1"/>
    <property type="molecule type" value="Genomic_DNA"/>
</dbReference>
<evidence type="ECO:0000313" key="1">
    <source>
        <dbReference type="EMBL" id="HGF34052.1"/>
    </source>
</evidence>
<dbReference type="AlphaFoldDB" id="A0A7C3ZBB0"/>